<keyword evidence="8" id="KW-0472">Membrane</keyword>
<dbReference type="SUPFAM" id="SSF47384">
    <property type="entry name" value="Homodimeric domain of signal transducing histidine kinase"/>
    <property type="match status" value="1"/>
</dbReference>
<dbReference type="InterPro" id="IPR005467">
    <property type="entry name" value="His_kinase_dom"/>
</dbReference>
<gene>
    <name evidence="11" type="ORF">BSZ37_05375</name>
</gene>
<feature type="transmembrane region" description="Helical" evidence="8">
    <location>
        <begin position="6"/>
        <end position="28"/>
    </location>
</feature>
<dbReference type="EC" id="2.7.13.3" evidence="3"/>
<keyword evidence="8" id="KW-1133">Transmembrane helix</keyword>
<dbReference type="AlphaFoldDB" id="A0A271IXQ9"/>
<sequence>MFSLIPEVIPLVCQALMAGIAGAYVLSIPRKTRSAWWLVVLFGGQVAFAGSYLLGVMSAGHEGWAIRFNIGLYAGVALAAFAAVRVSYTFLARPFRREERVASWALGGALAALLGLALYAGVVIEASLLTPLLYGYGLYLVAATLWALGVHVRQVRRFRGLAAEASSRAASQRRGATGHVMMAGLVGVMLSLSVLNALATVGVLPLVAIQYGSLLVELVYVVGLVVAFINYAPEPTTVQAKLVGVSLGVVLGLLGVTSLTLLRSGEIAEAARNAIPAEAAVQFSPDGAGGYRVLTEAASVAPPAGARRLEPVPREAGRTWGEAMVELPFAFRIGGEAHRSLSLSRVPYLAFDAPEPCSEVCVGVNRAPSPDHPMVLAYVGSADYSATDWPAVTASADRLDVVWTVAGLDGRASEHRATLWADGTVEIAYRGEAQRPRIGSAGLHPGGTSHVAASFAEAVPPSVAAGAALVDPYGARFAALAHLRTARVLPIVFGAAGFVLVLVPLFLRRGVLGPLAALLDGVERVDRGDRDVHVDPGANDEFGTLTRRFNTMTASLGTAEDRLRQYAGELEERVAERTRELESANADLAEKHDALEASLAELHAAQDRLVQAEKLASLGRLTAGIAHEIKNPLNFVTNFAGLAQEAVGDLRAALLDGDLDEAQALLGDLAFNAERIEHHGRRADRIVQGMQLHARGSSGERVASELNDLLRLAAEGAVRTHAARVGGDGLAPIDLDLGPDVGAVLVVPEGVLQVAASLLDNALYATAEAGAATPVRLSSRRTDGVVEVRVSDGGPGMDADTLARLFEPFFTTKSPGEGTGLGLSLAYDIVTAGHGGQIEVDSRPGAGTTVTVRLPAGG</sequence>
<comment type="caution">
    <text evidence="11">The sequence shown here is derived from an EMBL/GenBank/DDBJ whole genome shotgun (WGS) entry which is preliminary data.</text>
</comment>
<evidence type="ECO:0000313" key="11">
    <source>
        <dbReference type="EMBL" id="PAP75910.1"/>
    </source>
</evidence>
<dbReference type="InterPro" id="IPR003594">
    <property type="entry name" value="HATPase_dom"/>
</dbReference>
<feature type="transmembrane region" description="Helical" evidence="8">
    <location>
        <begin position="103"/>
        <end position="124"/>
    </location>
</feature>
<dbReference type="Pfam" id="PF00672">
    <property type="entry name" value="HAMP"/>
    <property type="match status" value="1"/>
</dbReference>
<reference evidence="11 12" key="1">
    <citation type="submission" date="2016-11" db="EMBL/GenBank/DDBJ databases">
        <title>Study of marine rhodopsin-containing bacteria.</title>
        <authorList>
            <person name="Yoshizawa S."/>
            <person name="Kumagai Y."/>
            <person name="Kogure K."/>
        </authorList>
    </citation>
    <scope>NUCLEOTIDE SEQUENCE [LARGE SCALE GENOMIC DNA]</scope>
    <source>
        <strain evidence="11 12">SAORIC-28</strain>
    </source>
</reference>
<dbReference type="SMART" id="SM00387">
    <property type="entry name" value="HATPase_c"/>
    <property type="match status" value="1"/>
</dbReference>
<evidence type="ECO:0000256" key="3">
    <source>
        <dbReference type="ARBA" id="ARBA00012438"/>
    </source>
</evidence>
<organism evidence="11 12">
    <name type="scientific">Rubrivirga marina</name>
    <dbReference type="NCBI Taxonomy" id="1196024"/>
    <lineage>
        <taxon>Bacteria</taxon>
        <taxon>Pseudomonadati</taxon>
        <taxon>Rhodothermota</taxon>
        <taxon>Rhodothermia</taxon>
        <taxon>Rhodothermales</taxon>
        <taxon>Rubricoccaceae</taxon>
        <taxon>Rubrivirga</taxon>
    </lineage>
</organism>
<dbReference type="PRINTS" id="PR00344">
    <property type="entry name" value="BCTRLSENSOR"/>
</dbReference>
<feature type="transmembrane region" description="Helical" evidence="8">
    <location>
        <begin position="136"/>
        <end position="155"/>
    </location>
</feature>
<dbReference type="InterPro" id="IPR036890">
    <property type="entry name" value="HATPase_C_sf"/>
</dbReference>
<evidence type="ECO:0000256" key="4">
    <source>
        <dbReference type="ARBA" id="ARBA00022553"/>
    </source>
</evidence>
<keyword evidence="7" id="KW-0175">Coiled coil</keyword>
<dbReference type="SMART" id="SM00388">
    <property type="entry name" value="HisKA"/>
    <property type="match status" value="1"/>
</dbReference>
<dbReference type="EMBL" id="MQWD01000001">
    <property type="protein sequence ID" value="PAP75910.1"/>
    <property type="molecule type" value="Genomic_DNA"/>
</dbReference>
<proteinExistence type="predicted"/>
<dbReference type="PROSITE" id="PS50885">
    <property type="entry name" value="HAMP"/>
    <property type="match status" value="1"/>
</dbReference>
<dbReference type="PANTHER" id="PTHR43065">
    <property type="entry name" value="SENSOR HISTIDINE KINASE"/>
    <property type="match status" value="1"/>
</dbReference>
<feature type="coiled-coil region" evidence="7">
    <location>
        <begin position="567"/>
        <end position="615"/>
    </location>
</feature>
<protein>
    <recommendedName>
        <fullName evidence="3">histidine kinase</fullName>
        <ecNumber evidence="3">2.7.13.3</ecNumber>
    </recommendedName>
</protein>
<dbReference type="SUPFAM" id="SSF158472">
    <property type="entry name" value="HAMP domain-like"/>
    <property type="match status" value="1"/>
</dbReference>
<dbReference type="SMART" id="SM00304">
    <property type="entry name" value="HAMP"/>
    <property type="match status" value="1"/>
</dbReference>
<dbReference type="Pfam" id="PF02518">
    <property type="entry name" value="HATPase_c"/>
    <property type="match status" value="1"/>
</dbReference>
<dbReference type="InterPro" id="IPR004358">
    <property type="entry name" value="Sig_transdc_His_kin-like_C"/>
</dbReference>
<evidence type="ECO:0000256" key="1">
    <source>
        <dbReference type="ARBA" id="ARBA00000085"/>
    </source>
</evidence>
<dbReference type="OrthoDB" id="1931120at2"/>
<keyword evidence="8" id="KW-0812">Transmembrane</keyword>
<evidence type="ECO:0000313" key="12">
    <source>
        <dbReference type="Proteomes" id="UP000216339"/>
    </source>
</evidence>
<name>A0A271IXQ9_9BACT</name>
<evidence type="ECO:0000259" key="10">
    <source>
        <dbReference type="PROSITE" id="PS50885"/>
    </source>
</evidence>
<dbReference type="Gene3D" id="6.10.340.10">
    <property type="match status" value="1"/>
</dbReference>
<dbReference type="CDD" id="cd00082">
    <property type="entry name" value="HisKA"/>
    <property type="match status" value="1"/>
</dbReference>
<feature type="domain" description="Histidine kinase" evidence="9">
    <location>
        <begin position="624"/>
        <end position="858"/>
    </location>
</feature>
<dbReference type="Gene3D" id="3.30.565.10">
    <property type="entry name" value="Histidine kinase-like ATPase, C-terminal domain"/>
    <property type="match status" value="1"/>
</dbReference>
<dbReference type="RefSeq" id="WP_143537563.1">
    <property type="nucleotide sequence ID" value="NZ_MQWD01000001.1"/>
</dbReference>
<dbReference type="InterPro" id="IPR003660">
    <property type="entry name" value="HAMP_dom"/>
</dbReference>
<comment type="catalytic activity">
    <reaction evidence="1">
        <text>ATP + protein L-histidine = ADP + protein N-phospho-L-histidine.</text>
        <dbReference type="EC" id="2.7.13.3"/>
    </reaction>
</comment>
<evidence type="ECO:0000256" key="6">
    <source>
        <dbReference type="ARBA" id="ARBA00022777"/>
    </source>
</evidence>
<keyword evidence="4" id="KW-0597">Phosphoprotein</keyword>
<evidence type="ECO:0000256" key="8">
    <source>
        <dbReference type="SAM" id="Phobius"/>
    </source>
</evidence>
<dbReference type="CDD" id="cd06225">
    <property type="entry name" value="HAMP"/>
    <property type="match status" value="1"/>
</dbReference>
<dbReference type="GO" id="GO:0016020">
    <property type="term" value="C:membrane"/>
    <property type="evidence" value="ECO:0007669"/>
    <property type="project" value="UniProtKB-SubCell"/>
</dbReference>
<keyword evidence="6" id="KW-0418">Kinase</keyword>
<feature type="transmembrane region" description="Helical" evidence="8">
    <location>
        <begin position="242"/>
        <end position="262"/>
    </location>
</feature>
<feature type="domain" description="HAMP" evidence="10">
    <location>
        <begin position="509"/>
        <end position="561"/>
    </location>
</feature>
<dbReference type="InterPro" id="IPR036097">
    <property type="entry name" value="HisK_dim/P_sf"/>
</dbReference>
<evidence type="ECO:0000256" key="5">
    <source>
        <dbReference type="ARBA" id="ARBA00022679"/>
    </source>
</evidence>
<evidence type="ECO:0000259" key="9">
    <source>
        <dbReference type="PROSITE" id="PS50109"/>
    </source>
</evidence>
<dbReference type="Gene3D" id="1.10.287.130">
    <property type="match status" value="1"/>
</dbReference>
<dbReference type="PANTHER" id="PTHR43065:SF42">
    <property type="entry name" value="TWO-COMPONENT SENSOR PPRA"/>
    <property type="match status" value="1"/>
</dbReference>
<dbReference type="GO" id="GO:0000155">
    <property type="term" value="F:phosphorelay sensor kinase activity"/>
    <property type="evidence" value="ECO:0007669"/>
    <property type="project" value="InterPro"/>
</dbReference>
<keyword evidence="12" id="KW-1185">Reference proteome</keyword>
<evidence type="ECO:0000256" key="2">
    <source>
        <dbReference type="ARBA" id="ARBA00004370"/>
    </source>
</evidence>
<feature type="transmembrane region" description="Helical" evidence="8">
    <location>
        <begin position="176"/>
        <end position="199"/>
    </location>
</feature>
<dbReference type="PROSITE" id="PS50109">
    <property type="entry name" value="HIS_KIN"/>
    <property type="match status" value="1"/>
</dbReference>
<dbReference type="SUPFAM" id="SSF55874">
    <property type="entry name" value="ATPase domain of HSP90 chaperone/DNA topoisomerase II/histidine kinase"/>
    <property type="match status" value="1"/>
</dbReference>
<accession>A0A271IXQ9</accession>
<keyword evidence="5" id="KW-0808">Transferase</keyword>
<dbReference type="Proteomes" id="UP000216339">
    <property type="component" value="Unassembled WGS sequence"/>
</dbReference>
<dbReference type="InterPro" id="IPR003661">
    <property type="entry name" value="HisK_dim/P_dom"/>
</dbReference>
<comment type="subcellular location">
    <subcellularLocation>
        <location evidence="2">Membrane</location>
    </subcellularLocation>
</comment>
<feature type="transmembrane region" description="Helical" evidence="8">
    <location>
        <begin position="70"/>
        <end position="91"/>
    </location>
</feature>
<evidence type="ECO:0000256" key="7">
    <source>
        <dbReference type="SAM" id="Coils"/>
    </source>
</evidence>
<feature type="transmembrane region" description="Helical" evidence="8">
    <location>
        <begin position="35"/>
        <end position="58"/>
    </location>
</feature>
<feature type="transmembrane region" description="Helical" evidence="8">
    <location>
        <begin position="211"/>
        <end position="230"/>
    </location>
</feature>